<reference evidence="3" key="1">
    <citation type="journal article" date="2019" name="Int. J. Syst. Evol. Microbiol.">
        <title>The Global Catalogue of Microorganisms (GCM) 10K type strain sequencing project: providing services to taxonomists for standard genome sequencing and annotation.</title>
        <authorList>
            <consortium name="The Broad Institute Genomics Platform"/>
            <consortium name="The Broad Institute Genome Sequencing Center for Infectious Disease"/>
            <person name="Wu L."/>
            <person name="Ma J."/>
        </authorList>
    </citation>
    <scope>NUCLEOTIDE SEQUENCE [LARGE SCALE GENOMIC DNA]</scope>
    <source>
        <strain evidence="3">CGMCC 1.18575</strain>
    </source>
</reference>
<proteinExistence type="predicted"/>
<gene>
    <name evidence="2" type="ORF">ACFPOF_19925</name>
</gene>
<keyword evidence="2" id="KW-0012">Acyltransferase</keyword>
<dbReference type="EMBL" id="JBHSMI010000028">
    <property type="protein sequence ID" value="MFC5405017.1"/>
    <property type="molecule type" value="Genomic_DNA"/>
</dbReference>
<dbReference type="Gene3D" id="3.40.630.30">
    <property type="match status" value="1"/>
</dbReference>
<name>A0ABW0HXV5_9BACL</name>
<sequence length="319" mass="37853">MSEEQEKYRELCSSGTLIPVYNQDWWLDITCGGAERWDVVLVERDRQIVAALPYYKVKKYMFNLIQMPQMTLSMGIWIKYPDKQKYATKLAYEREIYLELIEKLPRMDYSHQQFNWHITNWSTFYWRGFRQTTRYTYVIENIADPDAVFENFLPQTQLEVQEAEQICSIIETADVDRFLEMHAKNFDPKIFPMPYSAETLRALDRELAARGRRKIWLALDREGRVLSGVYIVWDEGCAYNLLGGSDPELEGASSHSLLIWHALKEMSVRTSQFDFYGGMHETIERFFRSFGAIQKPYFQLSKFSGRLFKFAYYLKHAIR</sequence>
<dbReference type="GO" id="GO:0016746">
    <property type="term" value="F:acyltransferase activity"/>
    <property type="evidence" value="ECO:0007669"/>
    <property type="project" value="UniProtKB-KW"/>
</dbReference>
<protein>
    <submittedName>
        <fullName evidence="2">GNAT family N-acetyltransferase</fullName>
        <ecNumber evidence="2">2.3.1.-</ecNumber>
    </submittedName>
</protein>
<feature type="domain" description="BioF2-like acetyltransferase" evidence="1">
    <location>
        <begin position="172"/>
        <end position="278"/>
    </location>
</feature>
<evidence type="ECO:0000313" key="3">
    <source>
        <dbReference type="Proteomes" id="UP001596113"/>
    </source>
</evidence>
<accession>A0ABW0HXV5</accession>
<keyword evidence="3" id="KW-1185">Reference proteome</keyword>
<evidence type="ECO:0000313" key="2">
    <source>
        <dbReference type="EMBL" id="MFC5405017.1"/>
    </source>
</evidence>
<dbReference type="RefSeq" id="WP_378135828.1">
    <property type="nucleotide sequence ID" value="NZ_JBHSMI010000028.1"/>
</dbReference>
<organism evidence="2 3">
    <name type="scientific">Cohnella soli</name>
    <dbReference type="NCBI Taxonomy" id="425005"/>
    <lineage>
        <taxon>Bacteria</taxon>
        <taxon>Bacillati</taxon>
        <taxon>Bacillota</taxon>
        <taxon>Bacilli</taxon>
        <taxon>Bacillales</taxon>
        <taxon>Paenibacillaceae</taxon>
        <taxon>Cohnella</taxon>
    </lineage>
</organism>
<dbReference type="SUPFAM" id="SSF55729">
    <property type="entry name" value="Acyl-CoA N-acyltransferases (Nat)"/>
    <property type="match status" value="1"/>
</dbReference>
<dbReference type="Pfam" id="PF13480">
    <property type="entry name" value="Acetyltransf_6"/>
    <property type="match status" value="1"/>
</dbReference>
<evidence type="ECO:0000259" key="1">
    <source>
        <dbReference type="Pfam" id="PF13480"/>
    </source>
</evidence>
<dbReference type="InterPro" id="IPR016181">
    <property type="entry name" value="Acyl_CoA_acyltransferase"/>
</dbReference>
<dbReference type="EC" id="2.3.1.-" evidence="2"/>
<dbReference type="Proteomes" id="UP001596113">
    <property type="component" value="Unassembled WGS sequence"/>
</dbReference>
<comment type="caution">
    <text evidence="2">The sequence shown here is derived from an EMBL/GenBank/DDBJ whole genome shotgun (WGS) entry which is preliminary data.</text>
</comment>
<dbReference type="InterPro" id="IPR038740">
    <property type="entry name" value="BioF2-like_GNAT_dom"/>
</dbReference>
<keyword evidence="2" id="KW-0808">Transferase</keyword>